<keyword evidence="8" id="KW-0411">Iron-sulfur</keyword>
<dbReference type="GO" id="GO:0051537">
    <property type="term" value="F:2 iron, 2 sulfur cluster binding"/>
    <property type="evidence" value="ECO:0007669"/>
    <property type="project" value="UniProtKB-KW"/>
</dbReference>
<evidence type="ECO:0000256" key="8">
    <source>
        <dbReference type="ARBA" id="ARBA00023014"/>
    </source>
</evidence>
<dbReference type="GO" id="GO:0004497">
    <property type="term" value="F:monooxygenase activity"/>
    <property type="evidence" value="ECO:0007669"/>
    <property type="project" value="UniProtKB-ARBA"/>
</dbReference>
<dbReference type="InterPro" id="IPR016156">
    <property type="entry name" value="FAD/NAD-linked_Rdtase_dimer_sf"/>
</dbReference>
<dbReference type="PANTHER" id="PTHR43557:SF2">
    <property type="entry name" value="RIESKE DOMAIN-CONTAINING PROTEIN-RELATED"/>
    <property type="match status" value="1"/>
</dbReference>
<dbReference type="EMBL" id="CADCVU010000088">
    <property type="protein sequence ID" value="CAA9496042.1"/>
    <property type="molecule type" value="Genomic_DNA"/>
</dbReference>
<feature type="domain" description="Rieske" evidence="10">
    <location>
        <begin position="291"/>
        <end position="336"/>
    </location>
</feature>
<dbReference type="InterPro" id="IPR036922">
    <property type="entry name" value="Rieske_2Fe-2S_sf"/>
</dbReference>
<dbReference type="InterPro" id="IPR050446">
    <property type="entry name" value="FAD-oxidoreductase/Apoptosis"/>
</dbReference>
<dbReference type="SUPFAM" id="SSF55424">
    <property type="entry name" value="FAD/NAD-linked reductases, dimerisation (C-terminal) domain"/>
    <property type="match status" value="1"/>
</dbReference>
<dbReference type="AlphaFoldDB" id="A0A6J4SHL4"/>
<evidence type="ECO:0000256" key="3">
    <source>
        <dbReference type="ARBA" id="ARBA00022714"/>
    </source>
</evidence>
<dbReference type="PROSITE" id="PS51296">
    <property type="entry name" value="RIESKE"/>
    <property type="match status" value="1"/>
</dbReference>
<dbReference type="InterPro" id="IPR017941">
    <property type="entry name" value="Rieske_2Fe-2S"/>
</dbReference>
<dbReference type="GO" id="GO:0046872">
    <property type="term" value="F:metal ion binding"/>
    <property type="evidence" value="ECO:0007669"/>
    <property type="project" value="UniProtKB-KW"/>
</dbReference>
<dbReference type="InterPro" id="IPR023753">
    <property type="entry name" value="FAD/NAD-binding_dom"/>
</dbReference>
<dbReference type="EC" id="1.8.1.9" evidence="11"/>
<proteinExistence type="predicted"/>
<evidence type="ECO:0000256" key="2">
    <source>
        <dbReference type="ARBA" id="ARBA00022630"/>
    </source>
</evidence>
<dbReference type="GO" id="GO:0004791">
    <property type="term" value="F:thioredoxin-disulfide reductase (NADPH) activity"/>
    <property type="evidence" value="ECO:0007669"/>
    <property type="project" value="UniProtKB-EC"/>
</dbReference>
<dbReference type="Gene3D" id="2.102.10.10">
    <property type="entry name" value="Rieske [2Fe-2S] iron-sulphur domain"/>
    <property type="match status" value="1"/>
</dbReference>
<keyword evidence="5" id="KW-0274">FAD</keyword>
<protein>
    <submittedName>
        <fullName evidence="11">Thioredoxin reductase</fullName>
        <ecNumber evidence="11">1.8.1.9</ecNumber>
    </submittedName>
</protein>
<gene>
    <name evidence="11" type="ORF">AVDCRST_MAG45-1006</name>
</gene>
<evidence type="ECO:0000256" key="4">
    <source>
        <dbReference type="ARBA" id="ARBA00022723"/>
    </source>
</evidence>
<organism evidence="11">
    <name type="scientific">uncultured Solirubrobacterales bacterium</name>
    <dbReference type="NCBI Taxonomy" id="768556"/>
    <lineage>
        <taxon>Bacteria</taxon>
        <taxon>Bacillati</taxon>
        <taxon>Actinomycetota</taxon>
        <taxon>Thermoleophilia</taxon>
        <taxon>Solirubrobacterales</taxon>
        <taxon>environmental samples</taxon>
    </lineage>
</organism>
<dbReference type="Pfam" id="PF07992">
    <property type="entry name" value="Pyr_redox_2"/>
    <property type="match status" value="1"/>
</dbReference>
<evidence type="ECO:0000256" key="9">
    <source>
        <dbReference type="SAM" id="MobiDB-lite"/>
    </source>
</evidence>
<name>A0A6J4SHL4_9ACTN</name>
<evidence type="ECO:0000256" key="7">
    <source>
        <dbReference type="ARBA" id="ARBA00023004"/>
    </source>
</evidence>
<dbReference type="SUPFAM" id="SSF50022">
    <property type="entry name" value="ISP domain"/>
    <property type="match status" value="1"/>
</dbReference>
<dbReference type="GO" id="GO:0005737">
    <property type="term" value="C:cytoplasm"/>
    <property type="evidence" value="ECO:0007669"/>
    <property type="project" value="TreeGrafter"/>
</dbReference>
<evidence type="ECO:0000259" key="10">
    <source>
        <dbReference type="PROSITE" id="PS51296"/>
    </source>
</evidence>
<evidence type="ECO:0000256" key="5">
    <source>
        <dbReference type="ARBA" id="ARBA00022827"/>
    </source>
</evidence>
<evidence type="ECO:0000256" key="6">
    <source>
        <dbReference type="ARBA" id="ARBA00023002"/>
    </source>
</evidence>
<dbReference type="Pfam" id="PF00355">
    <property type="entry name" value="Rieske"/>
    <property type="match status" value="1"/>
</dbReference>
<keyword evidence="7" id="KW-0408">Iron</keyword>
<evidence type="ECO:0000313" key="11">
    <source>
        <dbReference type="EMBL" id="CAA9496042.1"/>
    </source>
</evidence>
<dbReference type="GO" id="GO:0016651">
    <property type="term" value="F:oxidoreductase activity, acting on NAD(P)H"/>
    <property type="evidence" value="ECO:0007669"/>
    <property type="project" value="TreeGrafter"/>
</dbReference>
<dbReference type="Pfam" id="PF14759">
    <property type="entry name" value="Reductase_C"/>
    <property type="match status" value="1"/>
</dbReference>
<keyword evidence="3" id="KW-0001">2Fe-2S</keyword>
<dbReference type="Gene3D" id="3.30.390.30">
    <property type="match status" value="1"/>
</dbReference>
<dbReference type="InterPro" id="IPR036188">
    <property type="entry name" value="FAD/NAD-bd_sf"/>
</dbReference>
<dbReference type="Gene3D" id="3.50.50.60">
    <property type="entry name" value="FAD/NAD(P)-binding domain"/>
    <property type="match status" value="2"/>
</dbReference>
<reference evidence="11" key="1">
    <citation type="submission" date="2020-02" db="EMBL/GenBank/DDBJ databases">
        <authorList>
            <person name="Meier V. D."/>
        </authorList>
    </citation>
    <scope>NUCLEOTIDE SEQUENCE</scope>
    <source>
        <strain evidence="11">AVDCRST_MAG45</strain>
    </source>
</reference>
<feature type="region of interest" description="Disordered" evidence="9">
    <location>
        <begin position="356"/>
        <end position="383"/>
    </location>
</feature>
<dbReference type="GO" id="GO:0016705">
    <property type="term" value="F:oxidoreductase activity, acting on paired donors, with incorporation or reduction of molecular oxygen"/>
    <property type="evidence" value="ECO:0007669"/>
    <property type="project" value="UniProtKB-ARBA"/>
</dbReference>
<comment type="cofactor">
    <cofactor evidence="1">
        <name>FAD</name>
        <dbReference type="ChEBI" id="CHEBI:57692"/>
    </cofactor>
</comment>
<keyword evidence="6 11" id="KW-0560">Oxidoreductase</keyword>
<evidence type="ECO:0000256" key="1">
    <source>
        <dbReference type="ARBA" id="ARBA00001974"/>
    </source>
</evidence>
<dbReference type="SUPFAM" id="SSF51905">
    <property type="entry name" value="FAD/NAD(P)-binding domain"/>
    <property type="match status" value="1"/>
</dbReference>
<dbReference type="PANTHER" id="PTHR43557">
    <property type="entry name" value="APOPTOSIS-INDUCING FACTOR 1"/>
    <property type="match status" value="1"/>
</dbReference>
<dbReference type="InterPro" id="IPR028202">
    <property type="entry name" value="Reductase_C"/>
</dbReference>
<sequence>MVIGAGWIGAEVAASAREKGLEVTIVEQGAVPLERVLGPRIGEVYADIHRDHGVELVTGAGLEAFQGAGRVERVRLTDGRTLDCDFVVVGIGVVPRTELAERAGVEVTRGVVVDEKLATSAPGIFAAGDVADHRHPVFGPLHLEHCANALNQGPAAARAMLGRGEPYDRVPYFYSDQYDVGMEYSGFAGGEDEVVLRGDPATREFVAFWLRDGRLAAGMNVNVWGVTEAIQALVRSQVSVDRGELADTSVSLEDIGTERPTAARPASSARQLLSQGAQFPKRFLRACFGKGEEAPVSAVARGEARILQLGGEKAGVYRDDEGELHAVSPVCTHMGCLGTGTGRAHVGLPLPRLALRPRRPGAQRSGQEGLRPQLVPETRRGAA</sequence>
<accession>A0A6J4SHL4</accession>
<keyword evidence="2" id="KW-0285">Flavoprotein</keyword>
<keyword evidence="4" id="KW-0479">Metal-binding</keyword>